<dbReference type="InterPro" id="IPR036038">
    <property type="entry name" value="Aminotransferase-like"/>
</dbReference>
<sequence>MKAAQWMGTRTIQLGTVAKPTITDPSDAVIHITHCTIGGADLHLYDGELSELLSKGDILGHEAIGTVEEVGGEVRTLSSGDRVMILPVIACGHCEFCKRQEFSLCDTTNPSREMESAYGHRVAGMLGFTRLYGGYPGAQAEYVRVPNADFCCVRVPADIDAKKLLGLAHVTTAAWHSCELADIQPGDIVGVWGCGPVGLSVQRLAVLRKAKKVYAVDKDASRLQIAEGFGMIPVDVSVHAEVGDYILSMEPRGLDCAVEASGFRSTQKPQHAAMRAIGLEHDSSDTVSAMIKATRKGGHLALLGDFFYKTNDFPIGPLMEKGLTIRGGQVNSQKYHPLLLDMVTQGKYDPSWVFTYEDEFENIVEDYRRFSRHEIPGGLKVCLVTDVVPHLHRRNISPFTPPSPFFSLNIIASSTYYTSTHSITLPTMSFPPPPVDTIDWSNVGFKVRDVNGHVECHFSHSTGGTWSAPKFVSSPFLPLHGMAPGLNYGQQAYEGLKAFRHPNGQISIFRPDRNAARLRRSAEFVSMPPVPEDLFMQCVKLAVAANAEFVPPHETGAAMYIRPLLFGSSAQLGLSPPDAYTFVVFVMPTGVYHGVHAVDALILEDFDRAAPEGTGSAKVGGNYAPVLRHSARAAAEGFGITLHLDSRTRSEIDEFSTSAFIGVRRDGDKVTLVQPDSKNVIDSVTARSVCEIGERVFGFAVEKRRIGYEEIKEFKEVIAAGTAAALVPIRSITMRSRGDKFTFDCGEDGQSGGEVCIKLLQTLKGIQAGKIEDKFGWNCIIDQAPPAAWLEGATGHQQDAEGINVP</sequence>
<comment type="similarity">
    <text evidence="4">Belongs to the class-IV pyridoxal-phosphate-dependent aminotransferase family.</text>
</comment>
<protein>
    <submittedName>
        <fullName evidence="12">Branched-chain-amino-acid aminotransferase TOXF</fullName>
    </submittedName>
</protein>
<keyword evidence="10" id="KW-0560">Oxidoreductase</keyword>
<dbReference type="NCBIfam" id="TIGR01123">
    <property type="entry name" value="ilvE_II"/>
    <property type="match status" value="1"/>
</dbReference>
<dbReference type="FunFam" id="3.20.10.10:FF:000010">
    <property type="entry name" value="Branched-chain amino acid aminotransferase"/>
    <property type="match status" value="1"/>
</dbReference>
<evidence type="ECO:0000256" key="9">
    <source>
        <dbReference type="ARBA" id="ARBA00022898"/>
    </source>
</evidence>
<keyword evidence="8" id="KW-0862">Zinc</keyword>
<accession>A0AAN4TF75</accession>
<dbReference type="GO" id="GO:0008270">
    <property type="term" value="F:zinc ion binding"/>
    <property type="evidence" value="ECO:0007669"/>
    <property type="project" value="InterPro"/>
</dbReference>
<dbReference type="SUPFAM" id="SSF51735">
    <property type="entry name" value="NAD(P)-binding Rossmann-fold domains"/>
    <property type="match status" value="1"/>
</dbReference>
<feature type="domain" description="Alcohol dehydrogenase-like N-terminal" evidence="11">
    <location>
        <begin position="25"/>
        <end position="156"/>
    </location>
</feature>
<dbReference type="InterPro" id="IPR001544">
    <property type="entry name" value="Aminotrans_IV"/>
</dbReference>
<dbReference type="SUPFAM" id="SSF50129">
    <property type="entry name" value="GroES-like"/>
    <property type="match status" value="1"/>
</dbReference>
<reference evidence="12 13" key="1">
    <citation type="submission" date="2015-11" db="EMBL/GenBank/DDBJ databases">
        <title>Aspergillus lentulus strain IFM 54703T.</title>
        <authorList>
            <person name="Kusuya Y."/>
            <person name="Sakai K."/>
            <person name="Kamei K."/>
            <person name="Takahashi H."/>
            <person name="Yaguchi T."/>
        </authorList>
    </citation>
    <scope>NUCLEOTIDE SEQUENCE [LARGE SCALE GENOMIC DNA]</scope>
    <source>
        <strain evidence="12 13">IFM 54703</strain>
    </source>
</reference>
<dbReference type="InterPro" id="IPR002328">
    <property type="entry name" value="ADH_Zn_CS"/>
</dbReference>
<gene>
    <name evidence="12" type="ORF">ALT_8935</name>
</gene>
<dbReference type="CDD" id="cd01557">
    <property type="entry name" value="BCAT_beta_family"/>
    <property type="match status" value="1"/>
</dbReference>
<dbReference type="InterPro" id="IPR043131">
    <property type="entry name" value="BCAT-like_N"/>
</dbReference>
<dbReference type="GO" id="GO:0004084">
    <property type="term" value="F:branched-chain-amino-acid transaminase activity"/>
    <property type="evidence" value="ECO:0007669"/>
    <property type="project" value="InterPro"/>
</dbReference>
<comment type="cofactor">
    <cofactor evidence="1">
        <name>pyridoxal 5'-phosphate</name>
        <dbReference type="ChEBI" id="CHEBI:597326"/>
    </cofactor>
</comment>
<dbReference type="Gene3D" id="3.30.470.10">
    <property type="match status" value="1"/>
</dbReference>
<evidence type="ECO:0000313" key="13">
    <source>
        <dbReference type="Proteomes" id="UP000051487"/>
    </source>
</evidence>
<dbReference type="InterPro" id="IPR013154">
    <property type="entry name" value="ADH-like_N"/>
</dbReference>
<dbReference type="Pfam" id="PF01063">
    <property type="entry name" value="Aminotran_4"/>
    <property type="match status" value="1"/>
</dbReference>
<dbReference type="InterPro" id="IPR033939">
    <property type="entry name" value="BCAT_family"/>
</dbReference>
<evidence type="ECO:0000256" key="8">
    <source>
        <dbReference type="ARBA" id="ARBA00022833"/>
    </source>
</evidence>
<keyword evidence="9" id="KW-0663">Pyridoxal phosphate</keyword>
<comment type="caution">
    <text evidence="12">The sequence shown here is derived from an EMBL/GenBank/DDBJ whole genome shotgun (WGS) entry which is preliminary data.</text>
</comment>
<keyword evidence="6" id="KW-0808">Transferase</keyword>
<dbReference type="Gene3D" id="3.90.180.10">
    <property type="entry name" value="Medium-chain alcohol dehydrogenases, catalytic domain"/>
    <property type="match status" value="1"/>
</dbReference>
<dbReference type="AlphaFoldDB" id="A0AAN4TF75"/>
<comment type="pathway">
    <text evidence="3">Secondary metabolite biosynthesis.</text>
</comment>
<dbReference type="EMBL" id="BCLY01000016">
    <property type="protein sequence ID" value="GAQ11614.1"/>
    <property type="molecule type" value="Genomic_DNA"/>
</dbReference>
<dbReference type="PROSITE" id="PS00059">
    <property type="entry name" value="ADH_ZINC"/>
    <property type="match status" value="1"/>
</dbReference>
<dbReference type="Gene3D" id="3.20.10.10">
    <property type="entry name" value="D-amino Acid Aminotransferase, subunit A, domain 2"/>
    <property type="match status" value="1"/>
</dbReference>
<comment type="cofactor">
    <cofactor evidence="2">
        <name>Zn(2+)</name>
        <dbReference type="ChEBI" id="CHEBI:29105"/>
    </cofactor>
</comment>
<organism evidence="12 13">
    <name type="scientific">Aspergillus lentulus</name>
    <dbReference type="NCBI Taxonomy" id="293939"/>
    <lineage>
        <taxon>Eukaryota</taxon>
        <taxon>Fungi</taxon>
        <taxon>Dikarya</taxon>
        <taxon>Ascomycota</taxon>
        <taxon>Pezizomycotina</taxon>
        <taxon>Eurotiomycetes</taxon>
        <taxon>Eurotiomycetidae</taxon>
        <taxon>Eurotiales</taxon>
        <taxon>Aspergillaceae</taxon>
        <taxon>Aspergillus</taxon>
        <taxon>Aspergillus subgen. Fumigati</taxon>
    </lineage>
</organism>
<evidence type="ECO:0000256" key="6">
    <source>
        <dbReference type="ARBA" id="ARBA00022679"/>
    </source>
</evidence>
<proteinExistence type="inferred from homology"/>
<evidence type="ECO:0000313" key="12">
    <source>
        <dbReference type="EMBL" id="GAQ11614.1"/>
    </source>
</evidence>
<dbReference type="SUPFAM" id="SSF56752">
    <property type="entry name" value="D-aminoacid aminotransferase-like PLP-dependent enzymes"/>
    <property type="match status" value="1"/>
</dbReference>
<evidence type="ECO:0000256" key="7">
    <source>
        <dbReference type="ARBA" id="ARBA00022723"/>
    </source>
</evidence>
<dbReference type="InterPro" id="IPR043132">
    <property type="entry name" value="BCAT-like_C"/>
</dbReference>
<name>A0AAN4TF75_ASPLE</name>
<dbReference type="PANTHER" id="PTHR42813">
    <property type="entry name" value="ZINC-TYPE ALCOHOL DEHYDROGENASE-LIKE"/>
    <property type="match status" value="1"/>
</dbReference>
<dbReference type="Pfam" id="PF08240">
    <property type="entry name" value="ADH_N"/>
    <property type="match status" value="1"/>
</dbReference>
<keyword evidence="5 12" id="KW-0032">Aminotransferase</keyword>
<evidence type="ECO:0000256" key="5">
    <source>
        <dbReference type="ARBA" id="ARBA00022576"/>
    </source>
</evidence>
<dbReference type="InterPro" id="IPR036291">
    <property type="entry name" value="NAD(P)-bd_dom_sf"/>
</dbReference>
<dbReference type="PANTHER" id="PTHR42813:SF1">
    <property type="entry name" value="DEHYDROGENASE, PUTATIVE (AFU_ORTHOLOGUE AFUA_5G03930)-RELATED"/>
    <property type="match status" value="1"/>
</dbReference>
<dbReference type="InterPro" id="IPR011032">
    <property type="entry name" value="GroES-like_sf"/>
</dbReference>
<keyword evidence="7" id="KW-0479">Metal-binding</keyword>
<evidence type="ECO:0000256" key="2">
    <source>
        <dbReference type="ARBA" id="ARBA00001947"/>
    </source>
</evidence>
<evidence type="ECO:0000256" key="4">
    <source>
        <dbReference type="ARBA" id="ARBA00009320"/>
    </source>
</evidence>
<dbReference type="FunFam" id="3.30.470.10:FF:000004">
    <property type="entry name" value="Branched-chain-amino-acid aminotransferase"/>
    <property type="match status" value="1"/>
</dbReference>
<evidence type="ECO:0000259" key="11">
    <source>
        <dbReference type="Pfam" id="PF08240"/>
    </source>
</evidence>
<dbReference type="InterPro" id="IPR005786">
    <property type="entry name" value="B_amino_transII"/>
</dbReference>
<evidence type="ECO:0000256" key="3">
    <source>
        <dbReference type="ARBA" id="ARBA00005179"/>
    </source>
</evidence>
<evidence type="ECO:0000256" key="10">
    <source>
        <dbReference type="ARBA" id="ARBA00023002"/>
    </source>
</evidence>
<dbReference type="Gene3D" id="3.40.50.720">
    <property type="entry name" value="NAD(P)-binding Rossmann-like Domain"/>
    <property type="match status" value="1"/>
</dbReference>
<dbReference type="Proteomes" id="UP000051487">
    <property type="component" value="Unassembled WGS sequence"/>
</dbReference>
<dbReference type="GO" id="GO:0016491">
    <property type="term" value="F:oxidoreductase activity"/>
    <property type="evidence" value="ECO:0007669"/>
    <property type="project" value="UniProtKB-KW"/>
</dbReference>
<dbReference type="GO" id="GO:0009081">
    <property type="term" value="P:branched-chain amino acid metabolic process"/>
    <property type="evidence" value="ECO:0007669"/>
    <property type="project" value="InterPro"/>
</dbReference>
<evidence type="ECO:0000256" key="1">
    <source>
        <dbReference type="ARBA" id="ARBA00001933"/>
    </source>
</evidence>